<dbReference type="InterPro" id="IPR016167">
    <property type="entry name" value="FAD-bd_PCMH_sub1"/>
</dbReference>
<dbReference type="Gene3D" id="3.30.70.2190">
    <property type="match status" value="1"/>
</dbReference>
<dbReference type="FunFam" id="3.30.70.2190:FF:000001">
    <property type="entry name" value="D-2-hydroxyglutarate dehydrogenase mitochondrial"/>
    <property type="match status" value="1"/>
</dbReference>
<gene>
    <name evidence="7" type="ORF">FKG94_21325</name>
</gene>
<dbReference type="GO" id="GO:0022904">
    <property type="term" value="P:respiratory electron transport chain"/>
    <property type="evidence" value="ECO:0007669"/>
    <property type="project" value="TreeGrafter"/>
</dbReference>
<evidence type="ECO:0000256" key="5">
    <source>
        <dbReference type="ARBA" id="ARBA00023002"/>
    </source>
</evidence>
<keyword evidence="8" id="KW-1185">Reference proteome</keyword>
<keyword evidence="4" id="KW-0274">FAD</keyword>
<dbReference type="Pfam" id="PF01565">
    <property type="entry name" value="FAD_binding_4"/>
    <property type="match status" value="1"/>
</dbReference>
<dbReference type="Pfam" id="PF02913">
    <property type="entry name" value="FAD-oxidase_C"/>
    <property type="match status" value="1"/>
</dbReference>
<protein>
    <submittedName>
        <fullName evidence="7">FAD-binding oxidoreductase</fullName>
    </submittedName>
</protein>
<evidence type="ECO:0000313" key="8">
    <source>
        <dbReference type="Proteomes" id="UP000319732"/>
    </source>
</evidence>
<proteinExistence type="inferred from homology"/>
<dbReference type="AlphaFoldDB" id="A0A545T010"/>
<dbReference type="FunFam" id="1.10.45.10:FF:000001">
    <property type="entry name" value="D-lactate dehydrogenase mitochondrial"/>
    <property type="match status" value="1"/>
</dbReference>
<dbReference type="EMBL" id="VHSG01000024">
    <property type="protein sequence ID" value="TQV70566.1"/>
    <property type="molecule type" value="Genomic_DNA"/>
</dbReference>
<keyword evidence="3" id="KW-0285">Flavoprotein</keyword>
<evidence type="ECO:0000259" key="6">
    <source>
        <dbReference type="PROSITE" id="PS51387"/>
    </source>
</evidence>
<dbReference type="PANTHER" id="PTHR43716">
    <property type="entry name" value="D-2-HYDROXYGLUTARATE DEHYDROGENASE, MITOCHONDRIAL"/>
    <property type="match status" value="1"/>
</dbReference>
<dbReference type="PANTHER" id="PTHR43716:SF1">
    <property type="entry name" value="D-2-HYDROXYGLUTARATE DEHYDROGENASE, MITOCHONDRIAL"/>
    <property type="match status" value="1"/>
</dbReference>
<dbReference type="SUPFAM" id="SSF56176">
    <property type="entry name" value="FAD-binding/transporter-associated domain-like"/>
    <property type="match status" value="1"/>
</dbReference>
<reference evidence="7 8" key="1">
    <citation type="submission" date="2019-06" db="EMBL/GenBank/DDBJ databases">
        <title>Whole genome sequence for Cellvibrionaceae sp. R142.</title>
        <authorList>
            <person name="Wang G."/>
        </authorList>
    </citation>
    <scope>NUCLEOTIDE SEQUENCE [LARGE SCALE GENOMIC DNA]</scope>
    <source>
        <strain evidence="7 8">R142</strain>
    </source>
</reference>
<dbReference type="Gene3D" id="1.10.45.10">
    <property type="entry name" value="Vanillyl-alcohol Oxidase, Chain A, domain 4"/>
    <property type="match status" value="1"/>
</dbReference>
<dbReference type="InterPro" id="IPR016164">
    <property type="entry name" value="FAD-linked_Oxase-like_C"/>
</dbReference>
<feature type="domain" description="FAD-binding PCMH-type" evidence="6">
    <location>
        <begin position="33"/>
        <end position="212"/>
    </location>
</feature>
<dbReference type="GO" id="GO:0071949">
    <property type="term" value="F:FAD binding"/>
    <property type="evidence" value="ECO:0007669"/>
    <property type="project" value="InterPro"/>
</dbReference>
<dbReference type="OrthoDB" id="9811557at2"/>
<dbReference type="Gene3D" id="3.30.43.10">
    <property type="entry name" value="Uridine Diphospho-n-acetylenolpyruvylglucosamine Reductase, domain 2"/>
    <property type="match status" value="1"/>
</dbReference>
<dbReference type="InterPro" id="IPR036318">
    <property type="entry name" value="FAD-bd_PCMH-like_sf"/>
</dbReference>
<accession>A0A545T010</accession>
<evidence type="ECO:0000313" key="7">
    <source>
        <dbReference type="EMBL" id="TQV70566.1"/>
    </source>
</evidence>
<dbReference type="Gene3D" id="3.30.70.2740">
    <property type="match status" value="1"/>
</dbReference>
<dbReference type="InterPro" id="IPR016166">
    <property type="entry name" value="FAD-bd_PCMH"/>
</dbReference>
<dbReference type="InterPro" id="IPR016171">
    <property type="entry name" value="Vanillyl_alc_oxidase_C-sub2"/>
</dbReference>
<evidence type="ECO:0000256" key="2">
    <source>
        <dbReference type="ARBA" id="ARBA00008000"/>
    </source>
</evidence>
<organism evidence="7 8">
    <name type="scientific">Exilibacterium tricleocarpae</name>
    <dbReference type="NCBI Taxonomy" id="2591008"/>
    <lineage>
        <taxon>Bacteria</taxon>
        <taxon>Pseudomonadati</taxon>
        <taxon>Pseudomonadota</taxon>
        <taxon>Gammaproteobacteria</taxon>
        <taxon>Cellvibrionales</taxon>
        <taxon>Cellvibrionaceae</taxon>
        <taxon>Exilibacterium</taxon>
    </lineage>
</organism>
<dbReference type="InterPro" id="IPR051264">
    <property type="entry name" value="FAD-oxidored/transferase_4"/>
</dbReference>
<keyword evidence="5" id="KW-0560">Oxidoreductase</keyword>
<evidence type="ECO:0000256" key="4">
    <source>
        <dbReference type="ARBA" id="ARBA00022827"/>
    </source>
</evidence>
<name>A0A545T010_9GAMM</name>
<dbReference type="InterPro" id="IPR006094">
    <property type="entry name" value="Oxid_FAD_bind_N"/>
</dbReference>
<comment type="caution">
    <text evidence="7">The sequence shown here is derived from an EMBL/GenBank/DDBJ whole genome shotgun (WGS) entry which is preliminary data.</text>
</comment>
<dbReference type="Gene3D" id="3.30.465.10">
    <property type="match status" value="1"/>
</dbReference>
<evidence type="ECO:0000256" key="3">
    <source>
        <dbReference type="ARBA" id="ARBA00022630"/>
    </source>
</evidence>
<evidence type="ECO:0000256" key="1">
    <source>
        <dbReference type="ARBA" id="ARBA00001974"/>
    </source>
</evidence>
<dbReference type="RefSeq" id="WP_142928976.1">
    <property type="nucleotide sequence ID" value="NZ_ML660102.1"/>
</dbReference>
<dbReference type="InterPro" id="IPR016169">
    <property type="entry name" value="FAD-bd_PCMH_sub2"/>
</dbReference>
<dbReference type="GO" id="GO:0016491">
    <property type="term" value="F:oxidoreductase activity"/>
    <property type="evidence" value="ECO:0007669"/>
    <property type="project" value="UniProtKB-KW"/>
</dbReference>
<comment type="cofactor">
    <cofactor evidence="1">
        <name>FAD</name>
        <dbReference type="ChEBI" id="CHEBI:57692"/>
    </cofactor>
</comment>
<dbReference type="Proteomes" id="UP000319732">
    <property type="component" value="Unassembled WGS sequence"/>
</dbReference>
<comment type="similarity">
    <text evidence="2">Belongs to the FAD-binding oxidoreductase/transferase type 4 family.</text>
</comment>
<dbReference type="InterPro" id="IPR004113">
    <property type="entry name" value="FAD-bd_oxidored_4_C"/>
</dbReference>
<dbReference type="SUPFAM" id="SSF55103">
    <property type="entry name" value="FAD-linked oxidases, C-terminal domain"/>
    <property type="match status" value="1"/>
</dbReference>
<dbReference type="PROSITE" id="PS51387">
    <property type="entry name" value="FAD_PCMH"/>
    <property type="match status" value="1"/>
</dbReference>
<sequence>MSQLIEELKGKLDAPAMITGADLQQRPGDMSGNLCRAEAIVRPKTTAEVAEILKLCNIHNHPVVTMGGLTGLAGGCATRPGDIGLSMERMTGIEEVDVKNHTMTVQAGVPLQSVQEAAAEVGLMFPVDLGARGSATIGGNIATNAGGNRVLRFGMTRQLVLGIEAVLADGTVIKSLGKVLKDNSGYDLKQLFIGSEGTLGVVTRAVLRLIPEPRSQNTALVAVPDFESVIALLHRAKYCLGSNLSGFELMWDSFFQLVMAHRDRHRPPFADQYPFYVLIETLGSDIDTDAALFENALEDFYAAGLIADAVVAKSNTERDALWAIREDVEALISLYPMFLFDISLALDNMQAYLADINDSLKRRWPESQCVVFGHLGDGNLHLVVAVGDGEPDTRTAVEEIVYGTLRDYSGVVSAEHGIGLEKKDYLSVTRSDAEIAMMKCLKRAMDPKNLLNPGKIFAL</sequence>